<dbReference type="GO" id="GO:0004222">
    <property type="term" value="F:metalloendopeptidase activity"/>
    <property type="evidence" value="ECO:0007669"/>
    <property type="project" value="InterPro"/>
</dbReference>
<dbReference type="InterPro" id="IPR011765">
    <property type="entry name" value="Pept_M16_N"/>
</dbReference>
<accession>K0KHI6</accession>
<dbReference type="InterPro" id="IPR001431">
    <property type="entry name" value="Pept_M16_Zn_BS"/>
</dbReference>
<dbReference type="Pfam" id="PF00675">
    <property type="entry name" value="Peptidase_M16"/>
    <property type="match status" value="1"/>
</dbReference>
<feature type="domain" description="Peptidase M16 N-terminal" evidence="9">
    <location>
        <begin position="34"/>
        <end position="166"/>
    </location>
</feature>
<keyword evidence="5" id="KW-0378">Hydrolase</keyword>
<feature type="domain" description="Coenzyme PQQ synthesis protein F-like C-terminal lobe" evidence="12">
    <location>
        <begin position="881"/>
        <end position="950"/>
    </location>
</feature>
<sequence length="1172" mass="132134">MTSVKAFNQDLLVPFTYSGRSHKLIVLPNGILTLLISDPTEDLASAALCVAAGAHNDPDEIPGLAHFCEHLILLGSKEFPNPSEFHDSLSKSGGRRNAFTTGEQTCYFFETPSDSTWKNKEGLEEPVFNHLLKVFASSLRSPSFSESAFEKEIYAVDNEHNANKSSAGRLMYHGLRLMANENHPFHRFATGNYFSLNDLPKIEKMKVREHLFSYYHDNYVADKMTLVIRGSQSINLLQKLALSNFGDISTFEERQQSKKSKMKLFSSKNKESVPVKIPQRIEEFDISSCWKYETSAFTFNESNSCILIKKDQTPTLRLSFPVHFDSSDPLISKQVSVFENAWSNIVGDESEGSLDSCLKQKDIITSLSGFIQHISRGDDVLIIEIKLTNTGAKKIPEVLDILFNQYIPKVFSDETTLGRYLSEMESIDLLNYLHKDSTKSPMDESSIFSQTLQKNIKALGTENILKGSPNFSEINEGYFESTSGKEQWTKKGSIFKTFIMRYFKLLNLNIVFLAGSQFIEKASTLLSSNSTSTDFYFNYEYISGKLKIESIPRSKDDIPFHMVDKNIFIPQNALQLSHLKQNLKEASIKASQSSLGYNTKNSWSSSKAKLVKKTDKLEVWTKSESSLSFHSRLVVSFDVLCNSLDSSVENTMHIEILAEVLKIKLERKLYGAELLDYTWEVFASSKGDSRIGFTISGFKDGVKTIVETFVQELKDLFKDPTINSDYFRKSRVSVRSRYRELTEASSFVLASTGLLVVMEENIWSLEDRLDALDDIDAQSFKEFVLRLGEGNKYLKLFSQGETDCAEELTGSLDKLLRSTTTQKITSKEPSTVLLAPGTSYHIERLSSVDDPMNSIAFFIQTGPRGDAFTEKVNKLVSYLMSFNLVPDLRDKRQLGYVVLGGQRILRTTIGIHVTIMSVGFTPQYLEQQIDGYLANWEAELDKLSEAEFKSEIIDPFLKNYKQTLDSSSGPESLTADLQASVGSSNASDGIEFLRSHKKIKDLIFMGAYSADDEAEDKQFFNSLKKSDFIGFFKQRISPNSKTRAQLSVMLKSQMSAGDIQQQMMRLQLEAFLKMHGLRISSATLKEIVESTKGSSVSLLKELFKYFMSQGESFKLCTVVLKEVVKQTMEGVKSYKNTSSSSSQSATSSELIPSKEITDITQFQKSNKIFYRD</sequence>
<dbReference type="InterPro" id="IPR032632">
    <property type="entry name" value="Peptidase_M16_M"/>
</dbReference>
<dbReference type="Pfam" id="PF22456">
    <property type="entry name" value="PqqF-like_C_4"/>
    <property type="match status" value="1"/>
</dbReference>
<evidence type="ECO:0000256" key="7">
    <source>
        <dbReference type="ARBA" id="ARBA00023049"/>
    </source>
</evidence>
<dbReference type="InterPro" id="IPR007863">
    <property type="entry name" value="Peptidase_M16_C"/>
</dbReference>
<dbReference type="Gene3D" id="3.30.830.10">
    <property type="entry name" value="Metalloenzyme, LuxS/M16 peptidase-like"/>
    <property type="match status" value="4"/>
</dbReference>
<dbReference type="EMBL" id="CAIF01000007">
    <property type="protein sequence ID" value="CCH40814.1"/>
    <property type="molecule type" value="Genomic_DNA"/>
</dbReference>
<comment type="caution">
    <text evidence="13">The sequence shown here is derived from an EMBL/GenBank/DDBJ whole genome shotgun (WGS) entry which is preliminary data.</text>
</comment>
<dbReference type="Proteomes" id="UP000009328">
    <property type="component" value="Unassembled WGS sequence"/>
</dbReference>
<evidence type="ECO:0000259" key="12">
    <source>
        <dbReference type="Pfam" id="PF22456"/>
    </source>
</evidence>
<evidence type="ECO:0000256" key="3">
    <source>
        <dbReference type="ARBA" id="ARBA00022670"/>
    </source>
</evidence>
<gene>
    <name evidence="13" type="ORF">BN7_348</name>
</gene>
<evidence type="ECO:0000259" key="11">
    <source>
        <dbReference type="Pfam" id="PF16187"/>
    </source>
</evidence>
<evidence type="ECO:0000313" key="13">
    <source>
        <dbReference type="EMBL" id="CCH40814.1"/>
    </source>
</evidence>
<keyword evidence="3" id="KW-0645">Protease</keyword>
<dbReference type="GO" id="GO:0005829">
    <property type="term" value="C:cytosol"/>
    <property type="evidence" value="ECO:0007669"/>
    <property type="project" value="TreeGrafter"/>
</dbReference>
<keyword evidence="14" id="KW-1185">Reference proteome</keyword>
<keyword evidence="7" id="KW-0482">Metalloprotease</keyword>
<dbReference type="GO" id="GO:0043171">
    <property type="term" value="P:peptide catabolic process"/>
    <property type="evidence" value="ECO:0007669"/>
    <property type="project" value="TreeGrafter"/>
</dbReference>
<evidence type="ECO:0000256" key="5">
    <source>
        <dbReference type="ARBA" id="ARBA00022801"/>
    </source>
</evidence>
<feature type="domain" description="Peptidase M16 middle/third" evidence="11">
    <location>
        <begin position="500"/>
        <end position="771"/>
    </location>
</feature>
<reference evidence="13 14" key="1">
    <citation type="journal article" date="2012" name="Eukaryot. Cell">
        <title>Draft genome sequence of Wickerhamomyces ciferrii NRRL Y-1031 F-60-10.</title>
        <authorList>
            <person name="Schneider J."/>
            <person name="Andrea H."/>
            <person name="Blom J."/>
            <person name="Jaenicke S."/>
            <person name="Ruckert C."/>
            <person name="Schorsch C."/>
            <person name="Szczepanowski R."/>
            <person name="Farwick M."/>
            <person name="Goesmann A."/>
            <person name="Puhler A."/>
            <person name="Schaffer S."/>
            <person name="Tauch A."/>
            <person name="Kohler T."/>
            <person name="Brinkrolf K."/>
        </authorList>
    </citation>
    <scope>NUCLEOTIDE SEQUENCE [LARGE SCALE GENOMIC DNA]</scope>
    <source>
        <strain evidence="14">ATCC 14091 / BCRC 22168 / CBS 111 / JCM 3599 / NBRC 0793 / NRRL Y-1031 F-60-10</strain>
    </source>
</reference>
<evidence type="ECO:0000256" key="1">
    <source>
        <dbReference type="ARBA" id="ARBA00001947"/>
    </source>
</evidence>
<dbReference type="GO" id="GO:0046872">
    <property type="term" value="F:metal ion binding"/>
    <property type="evidence" value="ECO:0007669"/>
    <property type="project" value="UniProtKB-KW"/>
</dbReference>
<dbReference type="InParanoid" id="K0KHI6"/>
<keyword evidence="4" id="KW-0479">Metal-binding</keyword>
<evidence type="ECO:0000259" key="9">
    <source>
        <dbReference type="Pfam" id="PF00675"/>
    </source>
</evidence>
<evidence type="ECO:0000313" key="14">
    <source>
        <dbReference type="Proteomes" id="UP000009328"/>
    </source>
</evidence>
<evidence type="ECO:0000256" key="4">
    <source>
        <dbReference type="ARBA" id="ARBA00022723"/>
    </source>
</evidence>
<dbReference type="AlphaFoldDB" id="K0KHI6"/>
<dbReference type="GO" id="GO:0051603">
    <property type="term" value="P:proteolysis involved in protein catabolic process"/>
    <property type="evidence" value="ECO:0007669"/>
    <property type="project" value="TreeGrafter"/>
</dbReference>
<evidence type="ECO:0000256" key="6">
    <source>
        <dbReference type="ARBA" id="ARBA00022833"/>
    </source>
</evidence>
<comment type="similarity">
    <text evidence="2 8">Belongs to the peptidase M16 family.</text>
</comment>
<dbReference type="PANTHER" id="PTHR43690">
    <property type="entry name" value="NARDILYSIN"/>
    <property type="match status" value="1"/>
</dbReference>
<proteinExistence type="inferred from homology"/>
<evidence type="ECO:0000259" key="10">
    <source>
        <dbReference type="Pfam" id="PF05193"/>
    </source>
</evidence>
<dbReference type="Pfam" id="PF16187">
    <property type="entry name" value="Peptidase_M16_M"/>
    <property type="match status" value="1"/>
</dbReference>
<dbReference type="GO" id="GO:0005739">
    <property type="term" value="C:mitochondrion"/>
    <property type="evidence" value="ECO:0007669"/>
    <property type="project" value="TreeGrafter"/>
</dbReference>
<name>K0KHI6_WICCF</name>
<dbReference type="FunCoup" id="K0KHI6">
    <property type="interactions" value="50"/>
</dbReference>
<dbReference type="STRING" id="1206466.K0KHI6"/>
<keyword evidence="6" id="KW-0862">Zinc</keyword>
<dbReference type="InterPro" id="IPR011249">
    <property type="entry name" value="Metalloenz_LuxS/M16"/>
</dbReference>
<protein>
    <submittedName>
        <fullName evidence="13">Uncharacterized protein</fullName>
    </submittedName>
</protein>
<dbReference type="InterPro" id="IPR054734">
    <property type="entry name" value="PqqF-like_C_4"/>
</dbReference>
<dbReference type="PANTHER" id="PTHR43690:SF18">
    <property type="entry name" value="INSULIN-DEGRADING ENZYME-RELATED"/>
    <property type="match status" value="1"/>
</dbReference>
<dbReference type="HOGENOM" id="CLU_008088_0_0_1"/>
<evidence type="ECO:0000256" key="8">
    <source>
        <dbReference type="RuleBase" id="RU004447"/>
    </source>
</evidence>
<dbReference type="SUPFAM" id="SSF63411">
    <property type="entry name" value="LuxS/MPP-like metallohydrolase"/>
    <property type="match status" value="4"/>
</dbReference>
<dbReference type="InterPro" id="IPR050626">
    <property type="entry name" value="Peptidase_M16"/>
</dbReference>
<feature type="domain" description="Peptidase M16 C-terminal" evidence="10">
    <location>
        <begin position="208"/>
        <end position="405"/>
    </location>
</feature>
<evidence type="ECO:0000256" key="2">
    <source>
        <dbReference type="ARBA" id="ARBA00007261"/>
    </source>
</evidence>
<dbReference type="FunFam" id="3.30.830.10:FF:000012">
    <property type="entry name" value="Protease 3"/>
    <property type="match status" value="1"/>
</dbReference>
<dbReference type="PROSITE" id="PS00143">
    <property type="entry name" value="INSULINASE"/>
    <property type="match status" value="1"/>
</dbReference>
<organism evidence="13 14">
    <name type="scientific">Wickerhamomyces ciferrii (strain ATCC 14091 / BCRC 22168 / CBS 111 / JCM 3599 / NBRC 0793 / NRRL Y-1031 F-60-10)</name>
    <name type="common">Yeast</name>
    <name type="synonym">Pichia ciferrii</name>
    <dbReference type="NCBI Taxonomy" id="1206466"/>
    <lineage>
        <taxon>Eukaryota</taxon>
        <taxon>Fungi</taxon>
        <taxon>Dikarya</taxon>
        <taxon>Ascomycota</taxon>
        <taxon>Saccharomycotina</taxon>
        <taxon>Saccharomycetes</taxon>
        <taxon>Phaffomycetales</taxon>
        <taxon>Wickerhamomycetaceae</taxon>
        <taxon>Wickerhamomyces</taxon>
    </lineage>
</organism>
<comment type="cofactor">
    <cofactor evidence="1">
        <name>Zn(2+)</name>
        <dbReference type="ChEBI" id="CHEBI:29105"/>
    </cofactor>
</comment>
<dbReference type="eggNOG" id="KOG0959">
    <property type="taxonomic scope" value="Eukaryota"/>
</dbReference>
<dbReference type="Pfam" id="PF05193">
    <property type="entry name" value="Peptidase_M16_C"/>
    <property type="match status" value="1"/>
</dbReference>